<dbReference type="InterPro" id="IPR045621">
    <property type="entry name" value="BPD_transp_1_N"/>
</dbReference>
<dbReference type="Gene3D" id="1.10.3720.10">
    <property type="entry name" value="MetI-like"/>
    <property type="match status" value="1"/>
</dbReference>
<dbReference type="Pfam" id="PF00528">
    <property type="entry name" value="BPD_transp_1"/>
    <property type="match status" value="1"/>
</dbReference>
<dbReference type="RefSeq" id="WP_318750084.1">
    <property type="nucleotide sequence ID" value="NZ_CP132508.1"/>
</dbReference>
<accession>A0ABZ0QP00</accession>
<dbReference type="PANTHER" id="PTHR43163">
    <property type="entry name" value="DIPEPTIDE TRANSPORT SYSTEM PERMEASE PROTEIN DPPB-RELATED"/>
    <property type="match status" value="1"/>
</dbReference>
<evidence type="ECO:0000256" key="5">
    <source>
        <dbReference type="ARBA" id="ARBA00022989"/>
    </source>
</evidence>
<dbReference type="PANTHER" id="PTHR43163:SF6">
    <property type="entry name" value="DIPEPTIDE TRANSPORT SYSTEM PERMEASE PROTEIN DPPB-RELATED"/>
    <property type="match status" value="1"/>
</dbReference>
<keyword evidence="3" id="KW-1003">Cell membrane</keyword>
<proteinExistence type="inferred from homology"/>
<reference evidence="9 10" key="1">
    <citation type="submission" date="2023-08" db="EMBL/GenBank/DDBJ databases">
        <title>Genome sequence of Thermaerobacter compostii strain Ins1, a spore-forming filamentous bacterium isolated from a deep geothermal reservoir.</title>
        <authorList>
            <person name="Bregnard D."/>
            <person name="Gonzalez D."/>
            <person name="Junier P."/>
        </authorList>
    </citation>
    <scope>NUCLEOTIDE SEQUENCE [LARGE SCALE GENOMIC DNA]</scope>
    <source>
        <strain evidence="9 10">Ins1</strain>
    </source>
</reference>
<gene>
    <name evidence="9" type="ORF">Q5761_07515</name>
</gene>
<keyword evidence="2 7" id="KW-0813">Transport</keyword>
<dbReference type="SUPFAM" id="SSF161098">
    <property type="entry name" value="MetI-like"/>
    <property type="match status" value="1"/>
</dbReference>
<keyword evidence="10" id="KW-1185">Reference proteome</keyword>
<comment type="similarity">
    <text evidence="7">Belongs to the binding-protein-dependent transport system permease family.</text>
</comment>
<feature type="transmembrane region" description="Helical" evidence="7">
    <location>
        <begin position="285"/>
        <end position="307"/>
    </location>
</feature>
<evidence type="ECO:0000256" key="1">
    <source>
        <dbReference type="ARBA" id="ARBA00004651"/>
    </source>
</evidence>
<feature type="transmembrane region" description="Helical" evidence="7">
    <location>
        <begin position="9"/>
        <end position="30"/>
    </location>
</feature>
<feature type="transmembrane region" description="Helical" evidence="7">
    <location>
        <begin position="134"/>
        <end position="161"/>
    </location>
</feature>
<feature type="domain" description="ABC transmembrane type-1" evidence="8">
    <location>
        <begin position="95"/>
        <end position="304"/>
    </location>
</feature>
<feature type="transmembrane region" description="Helical" evidence="7">
    <location>
        <begin position="101"/>
        <end position="122"/>
    </location>
</feature>
<sequence>MLQFVVRRLLLSIPVLILVTLLVFILIHVVPGNPGRAILGPEASPEAVAAFNRAHGLDRPLHVQYLTWLAGVLRGDLGRSLVDGTPVATLIAQRLPATVELAVGAMLVAALVAIPAGILAATRRGTVADHAGTVLALAGLSVPQFWLGLMLILFFAVRLNWLPASGYVPLTVDPVQNLKTMILPIVVTGLRESAVLMRMMRSSLLEVLRLDYVRTARAKGLGGWGVIVRHAARNALVPVLTVSGLQLAGLLGGLVITEQIFVIPGFGRLIVDSIFSRDLITLKGAVLVAACLVVAVNLVVDILYAWLDPRIKVTGGSRA</sequence>
<evidence type="ECO:0000256" key="7">
    <source>
        <dbReference type="RuleBase" id="RU363032"/>
    </source>
</evidence>
<dbReference type="Pfam" id="PF19300">
    <property type="entry name" value="BPD_transp_1_N"/>
    <property type="match status" value="1"/>
</dbReference>
<protein>
    <submittedName>
        <fullName evidence="9">ABC transporter permease</fullName>
    </submittedName>
</protein>
<evidence type="ECO:0000256" key="2">
    <source>
        <dbReference type="ARBA" id="ARBA00022448"/>
    </source>
</evidence>
<evidence type="ECO:0000256" key="3">
    <source>
        <dbReference type="ARBA" id="ARBA00022475"/>
    </source>
</evidence>
<organism evidence="9 10">
    <name type="scientific">Thermaerobacter composti</name>
    <dbReference type="NCBI Taxonomy" id="554949"/>
    <lineage>
        <taxon>Bacteria</taxon>
        <taxon>Bacillati</taxon>
        <taxon>Bacillota</taxon>
        <taxon>Clostridia</taxon>
        <taxon>Eubacteriales</taxon>
        <taxon>Clostridiales Family XVII. Incertae Sedis</taxon>
        <taxon>Thermaerobacter</taxon>
    </lineage>
</organism>
<keyword evidence="5 7" id="KW-1133">Transmembrane helix</keyword>
<keyword evidence="6 7" id="KW-0472">Membrane</keyword>
<dbReference type="InterPro" id="IPR035906">
    <property type="entry name" value="MetI-like_sf"/>
</dbReference>
<name>A0ABZ0QP00_9FIRM</name>
<dbReference type="InterPro" id="IPR000515">
    <property type="entry name" value="MetI-like"/>
</dbReference>
<keyword evidence="4 7" id="KW-0812">Transmembrane</keyword>
<comment type="subcellular location">
    <subcellularLocation>
        <location evidence="1 7">Cell membrane</location>
        <topology evidence="1 7">Multi-pass membrane protein</topology>
    </subcellularLocation>
</comment>
<evidence type="ECO:0000313" key="9">
    <source>
        <dbReference type="EMBL" id="WPD18232.1"/>
    </source>
</evidence>
<dbReference type="PROSITE" id="PS50928">
    <property type="entry name" value="ABC_TM1"/>
    <property type="match status" value="1"/>
</dbReference>
<dbReference type="EMBL" id="CP132508">
    <property type="protein sequence ID" value="WPD18232.1"/>
    <property type="molecule type" value="Genomic_DNA"/>
</dbReference>
<evidence type="ECO:0000256" key="6">
    <source>
        <dbReference type="ARBA" id="ARBA00023136"/>
    </source>
</evidence>
<dbReference type="CDD" id="cd06261">
    <property type="entry name" value="TM_PBP2"/>
    <property type="match status" value="1"/>
</dbReference>
<evidence type="ECO:0000259" key="8">
    <source>
        <dbReference type="PROSITE" id="PS50928"/>
    </source>
</evidence>
<dbReference type="Proteomes" id="UP001304683">
    <property type="component" value="Chromosome"/>
</dbReference>
<evidence type="ECO:0000313" key="10">
    <source>
        <dbReference type="Proteomes" id="UP001304683"/>
    </source>
</evidence>
<evidence type="ECO:0000256" key="4">
    <source>
        <dbReference type="ARBA" id="ARBA00022692"/>
    </source>
</evidence>